<feature type="transmembrane region" description="Helical" evidence="1">
    <location>
        <begin position="312"/>
        <end position="329"/>
    </location>
</feature>
<keyword evidence="1" id="KW-1133">Transmembrane helix</keyword>
<feature type="transmembrane region" description="Helical" evidence="1">
    <location>
        <begin position="254"/>
        <end position="273"/>
    </location>
</feature>
<dbReference type="OrthoDB" id="6253879at2"/>
<reference evidence="2 3" key="1">
    <citation type="submission" date="2016-09" db="EMBL/GenBank/DDBJ databases">
        <title>Genomic Taxonomy of the Vibrionaceae.</title>
        <authorList>
            <person name="Gonzalez-Castillo A."/>
            <person name="Gomez-Gil B."/>
            <person name="Enciso-Ibarra K."/>
        </authorList>
    </citation>
    <scope>NUCLEOTIDE SEQUENCE [LARGE SCALE GENOMIC DNA]</scope>
    <source>
        <strain evidence="2 3">CAIM 703</strain>
    </source>
</reference>
<dbReference type="EMBL" id="MJMJ01000001">
    <property type="protein sequence ID" value="OLQ93146.1"/>
    <property type="molecule type" value="Genomic_DNA"/>
</dbReference>
<dbReference type="Proteomes" id="UP000186313">
    <property type="component" value="Unassembled WGS sequence"/>
</dbReference>
<evidence type="ECO:0008006" key="4">
    <source>
        <dbReference type="Google" id="ProtNLM"/>
    </source>
</evidence>
<keyword evidence="1" id="KW-0472">Membrane</keyword>
<dbReference type="AlphaFoldDB" id="A0A1Q9HQN7"/>
<keyword evidence="1" id="KW-0812">Transmembrane</keyword>
<feature type="transmembrane region" description="Helical" evidence="1">
    <location>
        <begin position="182"/>
        <end position="210"/>
    </location>
</feature>
<dbReference type="InterPro" id="IPR022604">
    <property type="entry name" value="DUF2955"/>
</dbReference>
<protein>
    <recommendedName>
        <fullName evidence="4">DUF2955 domain-containing protein</fullName>
    </recommendedName>
</protein>
<evidence type="ECO:0000313" key="2">
    <source>
        <dbReference type="EMBL" id="OLQ93146.1"/>
    </source>
</evidence>
<organism evidence="2 3">
    <name type="scientific">Vibrio panuliri</name>
    <dbReference type="NCBI Taxonomy" id="1381081"/>
    <lineage>
        <taxon>Bacteria</taxon>
        <taxon>Pseudomonadati</taxon>
        <taxon>Pseudomonadota</taxon>
        <taxon>Gammaproteobacteria</taxon>
        <taxon>Vibrionales</taxon>
        <taxon>Vibrionaceae</taxon>
        <taxon>Vibrio</taxon>
    </lineage>
</organism>
<proteinExistence type="predicted"/>
<dbReference type="STRING" id="1381081.BIY22_01250"/>
<feature type="transmembrane region" description="Helical" evidence="1">
    <location>
        <begin position="230"/>
        <end position="247"/>
    </location>
</feature>
<feature type="transmembrane region" description="Helical" evidence="1">
    <location>
        <begin position="142"/>
        <end position="162"/>
    </location>
</feature>
<comment type="caution">
    <text evidence="2">The sequence shown here is derived from an EMBL/GenBank/DDBJ whole genome shotgun (WGS) entry which is preliminary data.</text>
</comment>
<dbReference type="Pfam" id="PF11168">
    <property type="entry name" value="DUF2955"/>
    <property type="match status" value="1"/>
</dbReference>
<dbReference type="RefSeq" id="WP_075705786.1">
    <property type="nucleotide sequence ID" value="NZ_MJMJ01000001.1"/>
</dbReference>
<feature type="transmembrane region" description="Helical" evidence="1">
    <location>
        <begin position="20"/>
        <end position="45"/>
    </location>
</feature>
<evidence type="ECO:0000256" key="1">
    <source>
        <dbReference type="SAM" id="Phobius"/>
    </source>
</evidence>
<feature type="transmembrane region" description="Helical" evidence="1">
    <location>
        <begin position="113"/>
        <end position="130"/>
    </location>
</feature>
<accession>A0A1Q9HQN7</accession>
<gene>
    <name evidence="2" type="ORF">BIY22_01250</name>
</gene>
<feature type="transmembrane region" description="Helical" evidence="1">
    <location>
        <begin position="83"/>
        <end position="101"/>
    </location>
</feature>
<evidence type="ECO:0000313" key="3">
    <source>
        <dbReference type="Proteomes" id="UP000186313"/>
    </source>
</evidence>
<sequence>MNLNSFIQFDNVSQRNEALRVTLAITVCMLLGKLLNLTSPVYLALYPTIIMTKSKDYSWSGLAKTFTPTLLAASAALVVSNCFSQHPFIIWTISLLFFDWMRRRATTPAKMGAMLMPTFNWILVIVFAQHTSADMTTRIHEILASMVITTVVCKTAVALFPIASKGKPTLFEPKTVTAQQRLIALTLIGIGVGFLLQVEMLSATFCLVPVIAAATQSQANAFRQVVERRFVTQVGGCALAFIFTLLLSGHQTNIGLYALLLGGLVFMLASLMAKADFTLRDLHSDALLATMLPIQLYIGANEMGLERTFLRGWQLAVTLAILFTLYKLFTTNQHQPHLRKD</sequence>
<name>A0A1Q9HQN7_9VIBR</name>